<evidence type="ECO:0000259" key="1">
    <source>
        <dbReference type="Pfam" id="PF12080"/>
    </source>
</evidence>
<evidence type="ECO:0000313" key="6">
    <source>
        <dbReference type="Proteomes" id="UP001479606"/>
    </source>
</evidence>
<dbReference type="EMBL" id="JBCEVZ010000060">
    <property type="protein sequence ID" value="MEL5996186.1"/>
    <property type="molecule type" value="Genomic_DNA"/>
</dbReference>
<proteinExistence type="predicted"/>
<feature type="domain" description="Gliding motility-associated protein GldM C-terminal" evidence="1">
    <location>
        <begin position="414"/>
        <end position="531"/>
    </location>
</feature>
<evidence type="ECO:0000259" key="2">
    <source>
        <dbReference type="Pfam" id="PF12081"/>
    </source>
</evidence>
<dbReference type="Pfam" id="PF12080">
    <property type="entry name" value="GldM_4th"/>
    <property type="match status" value="1"/>
</dbReference>
<dbReference type="InterPro" id="IPR048405">
    <property type="entry name" value="GldM_Ig-like-1"/>
</dbReference>
<reference evidence="5 6" key="1">
    <citation type="journal article" date="2018" name="Arch. Microbiol.">
        <title>Hymenobacter segetis sp. nov., isolated from soil.</title>
        <authorList>
            <person name="Ten L.N."/>
            <person name="Lim S.J."/>
            <person name="Kim B.O."/>
            <person name="Kang I.K."/>
            <person name="Jung H.Y."/>
        </authorList>
    </citation>
    <scope>NUCLEOTIDE SEQUENCE [LARGE SCALE GENOMIC DNA]</scope>
    <source>
        <strain evidence="5 6">S7-3-11</strain>
    </source>
</reference>
<evidence type="ECO:0000259" key="4">
    <source>
        <dbReference type="Pfam" id="PF21602"/>
    </source>
</evidence>
<dbReference type="NCBIfam" id="TIGR03517">
    <property type="entry name" value="GldM_gliding"/>
    <property type="match status" value="1"/>
</dbReference>
<dbReference type="RefSeq" id="WP_342300469.1">
    <property type="nucleotide sequence ID" value="NZ_JBCEVZ010000060.1"/>
</dbReference>
<dbReference type="InterPro" id="IPR022719">
    <property type="entry name" value="Motility-assoc_prot_GldM_C"/>
</dbReference>
<comment type="caution">
    <text evidence="5">The sequence shown here is derived from an EMBL/GenBank/DDBJ whole genome shotgun (WGS) entry which is preliminary data.</text>
</comment>
<accession>A0ABU9M1Q5</accession>
<evidence type="ECO:0000259" key="3">
    <source>
        <dbReference type="Pfam" id="PF21601"/>
    </source>
</evidence>
<dbReference type="InterPro" id="IPR022720">
    <property type="entry name" value="Motility-assoc_prot_GldM_N"/>
</dbReference>
<feature type="domain" description="Gliding motility-associated protein GldM first immunoglobulin-like" evidence="3">
    <location>
        <begin position="228"/>
        <end position="331"/>
    </location>
</feature>
<dbReference type="Pfam" id="PF21601">
    <property type="entry name" value="GldM_2nd"/>
    <property type="match status" value="1"/>
</dbReference>
<feature type="domain" description="Gliding motility-associated protein GldM second immunoglobulin-like" evidence="4">
    <location>
        <begin position="333"/>
        <end position="411"/>
    </location>
</feature>
<keyword evidence="6" id="KW-1185">Reference proteome</keyword>
<organism evidence="5 6">
    <name type="scientific">Hymenobacter segetis</name>
    <dbReference type="NCBI Taxonomy" id="2025509"/>
    <lineage>
        <taxon>Bacteria</taxon>
        <taxon>Pseudomonadati</taxon>
        <taxon>Bacteroidota</taxon>
        <taxon>Cytophagia</taxon>
        <taxon>Cytophagales</taxon>
        <taxon>Hymenobacteraceae</taxon>
        <taxon>Hymenobacter</taxon>
    </lineage>
</organism>
<dbReference type="Proteomes" id="UP001479606">
    <property type="component" value="Unassembled WGS sequence"/>
</dbReference>
<protein>
    <submittedName>
        <fullName evidence="5">Gliding motility protein GldM</fullName>
    </submittedName>
</protein>
<evidence type="ECO:0000313" key="5">
    <source>
        <dbReference type="EMBL" id="MEL5996186.1"/>
    </source>
</evidence>
<feature type="domain" description="Gliding motility-associated protein GldM N-terminal" evidence="2">
    <location>
        <begin position="32"/>
        <end position="223"/>
    </location>
</feature>
<dbReference type="InterPro" id="IPR019859">
    <property type="entry name" value="Motility-assoc_prot_GldM"/>
</dbReference>
<dbReference type="InterPro" id="IPR048406">
    <property type="entry name" value="GldM_Ig-like-2"/>
</dbReference>
<sequence>MAGGKETPRQKMIGMMYLVLTALLALQVNSAILLKFKFIDDSLIDVNGKTNLAADNTVKGIQAAVDKNHNMASDVTVLKQSEEIRTKTKAMIAYLQDVRDKLIAGTGNVKGSPDFKDPDANNKVMPIMLGGKKNGLAYPLKAELNNYSTFIKTYVPNATPLALDGREDSRIINSKEHTTMEQRNKDFAELNFENTPLVAALAVLSQKETAVLKLEADALSEQAKKVGAKIVSFDKIGAFASAESNTVAAGTKYKAELFLTASATGLQQKMTLNGSPLTVGPDGHGKVEFTARPGNFDASGNAKASWEGRIRFNQNGRDTTFVVKVPYTITKPVMQIQSASVQALYFKCGNKLNVSVPALGAQYKPSFSASGASAIQGAKVGDVTLIPNSKEVTLNVSSGGNAIGSQTFQVRPIPKPTIECWVGGRQANEKQGTPGTAVRSLNLRAIPDAGFATFLPDDAKFRVSRYEVTLVRGRRPALPTKTITGPQADLSDVVNAYRDGDRLYIEVKEVQRQTFQGNVEPVSVSKQFNIPLL</sequence>
<dbReference type="Pfam" id="PF21602">
    <property type="entry name" value="GldM_3rd"/>
    <property type="match status" value="1"/>
</dbReference>
<dbReference type="Pfam" id="PF12081">
    <property type="entry name" value="GldM_1st"/>
    <property type="match status" value="1"/>
</dbReference>
<gene>
    <name evidence="5" type="primary">gldM</name>
    <name evidence="5" type="ORF">AAFH49_18360</name>
</gene>
<name>A0ABU9M1Q5_9BACT</name>